<evidence type="ECO:0000313" key="2">
    <source>
        <dbReference type="Proteomes" id="UP000249065"/>
    </source>
</evidence>
<gene>
    <name evidence="1" type="ORF">DOO78_19705</name>
</gene>
<dbReference type="EMBL" id="QLIX01000019">
    <property type="protein sequence ID" value="RAI57253.1"/>
    <property type="molecule type" value="Genomic_DNA"/>
</dbReference>
<comment type="caution">
    <text evidence="1">The sequence shown here is derived from an EMBL/GenBank/DDBJ whole genome shotgun (WGS) entry which is preliminary data.</text>
</comment>
<dbReference type="AlphaFoldDB" id="A0A327M4W7"/>
<accession>A0A327M4W7</accession>
<dbReference type="RefSeq" id="WP_111471584.1">
    <property type="nucleotide sequence ID" value="NZ_QLIX01000019.1"/>
</dbReference>
<protein>
    <submittedName>
        <fullName evidence="1">Uncharacterized protein</fullName>
    </submittedName>
</protein>
<organism evidence="1 2">
    <name type="scientific">Roseicella frigidaeris</name>
    <dbReference type="NCBI Taxonomy" id="2230885"/>
    <lineage>
        <taxon>Bacteria</taxon>
        <taxon>Pseudomonadati</taxon>
        <taxon>Pseudomonadota</taxon>
        <taxon>Alphaproteobacteria</taxon>
        <taxon>Acetobacterales</taxon>
        <taxon>Roseomonadaceae</taxon>
        <taxon>Roseicella</taxon>
    </lineage>
</organism>
<proteinExistence type="predicted"/>
<evidence type="ECO:0000313" key="1">
    <source>
        <dbReference type="EMBL" id="RAI57253.1"/>
    </source>
</evidence>
<dbReference type="Proteomes" id="UP000249065">
    <property type="component" value="Unassembled WGS sequence"/>
</dbReference>
<name>A0A327M4W7_9PROT</name>
<reference evidence="2" key="1">
    <citation type="submission" date="2018-06" db="EMBL/GenBank/DDBJ databases">
        <authorList>
            <person name="Khan S.A."/>
        </authorList>
    </citation>
    <scope>NUCLEOTIDE SEQUENCE [LARGE SCALE GENOMIC DNA]</scope>
    <source>
        <strain evidence="2">DB-1506</strain>
    </source>
</reference>
<keyword evidence="2" id="KW-1185">Reference proteome</keyword>
<dbReference type="OrthoDB" id="7376112at2"/>
<sequence>MSMPEAVPTLTAIESMRGTLAMARALVDSGRQVDLVGLDGGAAALCAAISLLPREQGRTMLPALLSLVAEIDGLRCALQPG</sequence>